<dbReference type="EMBL" id="CDMZ01003057">
    <property type="protein sequence ID" value="CEM44950.1"/>
    <property type="molecule type" value="Genomic_DNA"/>
</dbReference>
<evidence type="ECO:0008006" key="3">
    <source>
        <dbReference type="Google" id="ProtNLM"/>
    </source>
</evidence>
<keyword evidence="1" id="KW-0472">Membrane</keyword>
<keyword evidence="1" id="KW-1133">Transmembrane helix</keyword>
<dbReference type="VEuPathDB" id="CryptoDB:Cvel_28736"/>
<accession>A0A0G4HLF7</accession>
<sequence>MLLFPLSVPFFKIRWLEFFMLFVTGLTGVYGVAYLDIFHPGKSYEEIYLLQDPSLADGFAAALYLFCFVLFCYDFTRKLDKVMIVHHICCMAHWGATLLIYFKLASFPLWISSGCMVHTVPGWALECGVGINHVFNSVRRQRPEYVIPAVLLFLGYFIWRDLFLLHVVWVQSGLKGDYVARLSVFIVFLCNLDWTKRIIKGILDNRYAKKAAESKAE</sequence>
<protein>
    <recommendedName>
        <fullName evidence="3">TLC domain-containing protein</fullName>
    </recommendedName>
</protein>
<dbReference type="AlphaFoldDB" id="A0A0G4HLF7"/>
<feature type="transmembrane region" description="Helical" evidence="1">
    <location>
        <begin position="178"/>
        <end position="194"/>
    </location>
</feature>
<name>A0A0G4HLF7_9ALVE</name>
<evidence type="ECO:0000256" key="1">
    <source>
        <dbReference type="SAM" id="Phobius"/>
    </source>
</evidence>
<reference evidence="2" key="1">
    <citation type="submission" date="2014-11" db="EMBL/GenBank/DDBJ databases">
        <authorList>
            <person name="Otto D Thomas"/>
            <person name="Naeem Raeece"/>
        </authorList>
    </citation>
    <scope>NUCLEOTIDE SEQUENCE</scope>
</reference>
<evidence type="ECO:0000313" key="2">
    <source>
        <dbReference type="EMBL" id="CEM44950.1"/>
    </source>
</evidence>
<proteinExistence type="predicted"/>
<keyword evidence="1" id="KW-0812">Transmembrane</keyword>
<feature type="transmembrane region" description="Helical" evidence="1">
    <location>
        <begin position="15"/>
        <end position="35"/>
    </location>
</feature>
<organism evidence="2">
    <name type="scientific">Chromera velia CCMP2878</name>
    <dbReference type="NCBI Taxonomy" id="1169474"/>
    <lineage>
        <taxon>Eukaryota</taxon>
        <taxon>Sar</taxon>
        <taxon>Alveolata</taxon>
        <taxon>Colpodellida</taxon>
        <taxon>Chromeraceae</taxon>
        <taxon>Chromera</taxon>
    </lineage>
</organism>
<feature type="transmembrane region" description="Helical" evidence="1">
    <location>
        <begin position="55"/>
        <end position="75"/>
    </location>
</feature>
<feature type="transmembrane region" description="Helical" evidence="1">
    <location>
        <begin position="145"/>
        <end position="166"/>
    </location>
</feature>
<gene>
    <name evidence="2" type="ORF">Cvel_28736</name>
</gene>